<evidence type="ECO:0000256" key="4">
    <source>
        <dbReference type="ARBA" id="ARBA00022857"/>
    </source>
</evidence>
<feature type="binding site" evidence="7">
    <location>
        <position position="240"/>
    </location>
    <ligand>
        <name>shikimate</name>
        <dbReference type="ChEBI" id="CHEBI:36208"/>
    </ligand>
</feature>
<dbReference type="Pfam" id="PF08501">
    <property type="entry name" value="Shikimate_dh_N"/>
    <property type="match status" value="1"/>
</dbReference>
<dbReference type="RefSeq" id="WP_090092735.1">
    <property type="nucleotide sequence ID" value="NZ_FOMG01000022.1"/>
</dbReference>
<feature type="binding site" evidence="7">
    <location>
        <position position="61"/>
    </location>
    <ligand>
        <name>shikimate</name>
        <dbReference type="ChEBI" id="CHEBI:36208"/>
    </ligand>
</feature>
<dbReference type="EMBL" id="FOMG01000022">
    <property type="protein sequence ID" value="SFD15518.1"/>
    <property type="molecule type" value="Genomic_DNA"/>
</dbReference>
<accession>A0A1I1Q6N0</accession>
<evidence type="ECO:0000313" key="9">
    <source>
        <dbReference type="EMBL" id="SFD15518.1"/>
    </source>
</evidence>
<feature type="binding site" evidence="7">
    <location>
        <position position="212"/>
    </location>
    <ligand>
        <name>shikimate</name>
        <dbReference type="ChEBI" id="CHEBI:36208"/>
    </ligand>
</feature>
<evidence type="ECO:0000256" key="3">
    <source>
        <dbReference type="ARBA" id="ARBA00022605"/>
    </source>
</evidence>
<dbReference type="SUPFAM" id="SSF53223">
    <property type="entry name" value="Aminoacid dehydrogenase-like, N-terminal domain"/>
    <property type="match status" value="1"/>
</dbReference>
<dbReference type="HAMAP" id="MF_00222">
    <property type="entry name" value="Shikimate_DH_AroE"/>
    <property type="match status" value="1"/>
</dbReference>
<dbReference type="OrthoDB" id="9792692at2"/>
<dbReference type="GO" id="GO:0008652">
    <property type="term" value="P:amino acid biosynthetic process"/>
    <property type="evidence" value="ECO:0007669"/>
    <property type="project" value="UniProtKB-KW"/>
</dbReference>
<evidence type="ECO:0000256" key="1">
    <source>
        <dbReference type="ARBA" id="ARBA00004871"/>
    </source>
</evidence>
<dbReference type="Proteomes" id="UP000199263">
    <property type="component" value="Unassembled WGS sequence"/>
</dbReference>
<feature type="domain" description="Shikimate dehydrogenase substrate binding N-terminal" evidence="8">
    <location>
        <begin position="6"/>
        <end position="88"/>
    </location>
</feature>
<evidence type="ECO:0000259" key="8">
    <source>
        <dbReference type="Pfam" id="PF08501"/>
    </source>
</evidence>
<dbReference type="InterPro" id="IPR013708">
    <property type="entry name" value="Shikimate_DH-bd_N"/>
</dbReference>
<evidence type="ECO:0000256" key="7">
    <source>
        <dbReference type="HAMAP-Rule" id="MF_00222"/>
    </source>
</evidence>
<comment type="similarity">
    <text evidence="7">Belongs to the shikimate dehydrogenase family.</text>
</comment>
<dbReference type="PANTHER" id="PTHR21089">
    <property type="entry name" value="SHIKIMATE DEHYDROGENASE"/>
    <property type="match status" value="1"/>
</dbReference>
<feature type="binding site" evidence="7">
    <location>
        <position position="86"/>
    </location>
    <ligand>
        <name>shikimate</name>
        <dbReference type="ChEBI" id="CHEBI:36208"/>
    </ligand>
</feature>
<dbReference type="InterPro" id="IPR011342">
    <property type="entry name" value="Shikimate_DH"/>
</dbReference>
<keyword evidence="4 7" id="KW-0521">NADP</keyword>
<feature type="binding site" evidence="7">
    <location>
        <position position="233"/>
    </location>
    <ligand>
        <name>NADP(+)</name>
        <dbReference type="ChEBI" id="CHEBI:58349"/>
    </ligand>
</feature>
<comment type="pathway">
    <text evidence="1 7">Metabolic intermediate biosynthesis; chorismate biosynthesis; chorismate from D-erythrose 4-phosphate and phosphoenolpyruvate: step 4/7.</text>
</comment>
<dbReference type="PANTHER" id="PTHR21089:SF1">
    <property type="entry name" value="BIFUNCTIONAL 3-DEHYDROQUINATE DEHYDRATASE_SHIKIMATE DEHYDROGENASE, CHLOROPLASTIC"/>
    <property type="match status" value="1"/>
</dbReference>
<dbReference type="InterPro" id="IPR036291">
    <property type="entry name" value="NAD(P)-bd_dom_sf"/>
</dbReference>
<feature type="binding site" evidence="7">
    <location>
        <begin position="125"/>
        <end position="129"/>
    </location>
    <ligand>
        <name>NADP(+)</name>
        <dbReference type="ChEBI" id="CHEBI:58349"/>
    </ligand>
</feature>
<proteinExistence type="inferred from homology"/>
<gene>
    <name evidence="7" type="primary">aroE</name>
    <name evidence="9" type="ORF">SAMN05421842_12235</name>
</gene>
<dbReference type="GO" id="GO:0009423">
    <property type="term" value="P:chorismate biosynthetic process"/>
    <property type="evidence" value="ECO:0007669"/>
    <property type="project" value="UniProtKB-UniRule"/>
</dbReference>
<evidence type="ECO:0000256" key="5">
    <source>
        <dbReference type="ARBA" id="ARBA00023002"/>
    </source>
</evidence>
<dbReference type="Gene3D" id="3.40.50.10860">
    <property type="entry name" value="Leucine Dehydrogenase, chain A, domain 1"/>
    <property type="match status" value="1"/>
</dbReference>
<dbReference type="GO" id="GO:0004764">
    <property type="term" value="F:shikimate 3-dehydrogenase (NADP+) activity"/>
    <property type="evidence" value="ECO:0007669"/>
    <property type="project" value="UniProtKB-UniRule"/>
</dbReference>
<dbReference type="GO" id="GO:0050661">
    <property type="term" value="F:NADP binding"/>
    <property type="evidence" value="ECO:0007669"/>
    <property type="project" value="InterPro"/>
</dbReference>
<feature type="binding site" evidence="7">
    <location>
        <begin position="14"/>
        <end position="16"/>
    </location>
    <ligand>
        <name>shikimate</name>
        <dbReference type="ChEBI" id="CHEBI:36208"/>
    </ligand>
</feature>
<evidence type="ECO:0000256" key="6">
    <source>
        <dbReference type="ARBA" id="ARBA00023141"/>
    </source>
</evidence>
<dbReference type="NCBIfam" id="TIGR00507">
    <property type="entry name" value="aroE"/>
    <property type="match status" value="1"/>
</dbReference>
<reference evidence="9 10" key="1">
    <citation type="submission" date="2016-10" db="EMBL/GenBank/DDBJ databases">
        <authorList>
            <person name="de Groot N.N."/>
        </authorList>
    </citation>
    <scope>NUCLEOTIDE SEQUENCE [LARGE SCALE GENOMIC DNA]</scope>
    <source>
        <strain evidence="9 10">DSM 12992</strain>
    </source>
</reference>
<dbReference type="GO" id="GO:0005829">
    <property type="term" value="C:cytosol"/>
    <property type="evidence" value="ECO:0007669"/>
    <property type="project" value="TreeGrafter"/>
</dbReference>
<protein>
    <recommendedName>
        <fullName evidence="2 7">Shikimate dehydrogenase (NADP(+))</fullName>
        <shortName evidence="7">SDH</shortName>
        <ecNumber evidence="2 7">1.1.1.25</ecNumber>
    </recommendedName>
</protein>
<dbReference type="EC" id="1.1.1.25" evidence="2 7"/>
<dbReference type="GO" id="GO:0019632">
    <property type="term" value="P:shikimate metabolic process"/>
    <property type="evidence" value="ECO:0007669"/>
    <property type="project" value="InterPro"/>
</dbReference>
<comment type="caution">
    <text evidence="7">Lacks conserved residue(s) required for the propagation of feature annotation.</text>
</comment>
<dbReference type="STRING" id="119641.SAMN05421842_12235"/>
<dbReference type="AlphaFoldDB" id="A0A1I1Q6N0"/>
<feature type="active site" description="Proton acceptor" evidence="7">
    <location>
        <position position="65"/>
    </location>
</feature>
<dbReference type="Gene3D" id="3.40.50.720">
    <property type="entry name" value="NAD(P)-binding Rossmann-like Domain"/>
    <property type="match status" value="1"/>
</dbReference>
<comment type="catalytic activity">
    <reaction evidence="7">
        <text>shikimate + NADP(+) = 3-dehydroshikimate + NADPH + H(+)</text>
        <dbReference type="Rhea" id="RHEA:17737"/>
        <dbReference type="ChEBI" id="CHEBI:15378"/>
        <dbReference type="ChEBI" id="CHEBI:16630"/>
        <dbReference type="ChEBI" id="CHEBI:36208"/>
        <dbReference type="ChEBI" id="CHEBI:57783"/>
        <dbReference type="ChEBI" id="CHEBI:58349"/>
        <dbReference type="EC" id="1.1.1.25"/>
    </reaction>
</comment>
<dbReference type="SUPFAM" id="SSF51735">
    <property type="entry name" value="NAD(P)-binding Rossmann-fold domains"/>
    <property type="match status" value="1"/>
</dbReference>
<comment type="subunit">
    <text evidence="7">Homodimer.</text>
</comment>
<keyword evidence="6 7" id="KW-0057">Aromatic amino acid biosynthesis</keyword>
<feature type="binding site" evidence="7">
    <location>
        <position position="101"/>
    </location>
    <ligand>
        <name>shikimate</name>
        <dbReference type="ChEBI" id="CHEBI:36208"/>
    </ligand>
</feature>
<feature type="binding site" evidence="7">
    <location>
        <position position="210"/>
    </location>
    <ligand>
        <name>NADP(+)</name>
        <dbReference type="ChEBI" id="CHEBI:58349"/>
    </ligand>
</feature>
<keyword evidence="10" id="KW-1185">Reference proteome</keyword>
<keyword evidence="3 7" id="KW-0028">Amino-acid biosynthesis</keyword>
<evidence type="ECO:0000313" key="10">
    <source>
        <dbReference type="Proteomes" id="UP000199263"/>
    </source>
</evidence>
<dbReference type="InterPro" id="IPR046346">
    <property type="entry name" value="Aminoacid_DH-like_N_sf"/>
</dbReference>
<sequence length="273" mass="30941">MEFYGLIGEKLQHSLSPKIHNTLFSMINVDAAYKLFEVEKENLSKAIDSLKVLKIKGVNVTIPYKEDVMKYLDFISPEAEKIKAVNTIYLNEGKLYGYNTDYFGFGTIIKNNNIIVKDRISMVLGNGGAAKAVITFLLDKGIEKIYLVSRRSKENCGYDDERIECRSYDEINNIKGDILINTTPLGMYPHFDGTPVGEDVIVNFDALIDIIYNPKETRFLKIGKSLNKKVCGGIEMLVGQAIKAEEIWQGIPIDDKATEKLYLDFQEEFSHLK</sequence>
<comment type="function">
    <text evidence="7">Involved in the biosynthesis of the chorismate, which leads to the biosynthesis of aromatic amino acids. Catalyzes the reversible NADPH linked reduction of 3-dehydroshikimate (DHSA) to yield shikimate (SA).</text>
</comment>
<dbReference type="UniPathway" id="UPA00053">
    <property type="reaction ID" value="UER00087"/>
</dbReference>
<keyword evidence="5 7" id="KW-0560">Oxidoreductase</keyword>
<dbReference type="GO" id="GO:0009073">
    <property type="term" value="P:aromatic amino acid family biosynthetic process"/>
    <property type="evidence" value="ECO:0007669"/>
    <property type="project" value="UniProtKB-KW"/>
</dbReference>
<organism evidence="9 10">
    <name type="scientific">Clostridium uliginosum</name>
    <dbReference type="NCBI Taxonomy" id="119641"/>
    <lineage>
        <taxon>Bacteria</taxon>
        <taxon>Bacillati</taxon>
        <taxon>Bacillota</taxon>
        <taxon>Clostridia</taxon>
        <taxon>Eubacteriales</taxon>
        <taxon>Clostridiaceae</taxon>
        <taxon>Clostridium</taxon>
    </lineage>
</organism>
<evidence type="ECO:0000256" key="2">
    <source>
        <dbReference type="ARBA" id="ARBA00012962"/>
    </source>
</evidence>
<dbReference type="CDD" id="cd01065">
    <property type="entry name" value="NAD_bind_Shikimate_DH"/>
    <property type="match status" value="1"/>
</dbReference>
<dbReference type="InterPro" id="IPR022893">
    <property type="entry name" value="Shikimate_DH_fam"/>
</dbReference>
<name>A0A1I1Q6N0_9CLOT</name>